<dbReference type="Gene3D" id="3.40.50.720">
    <property type="entry name" value="NAD(P)-binding Rossmann-like Domain"/>
    <property type="match status" value="1"/>
</dbReference>
<keyword evidence="3" id="KW-1185">Reference proteome</keyword>
<dbReference type="InterPro" id="IPR016040">
    <property type="entry name" value="NAD(P)-bd_dom"/>
</dbReference>
<dbReference type="EMBL" id="JBHTOI010000030">
    <property type="protein sequence ID" value="MFD1417981.1"/>
    <property type="molecule type" value="Genomic_DNA"/>
</dbReference>
<protein>
    <submittedName>
        <fullName evidence="2">NAD(P)H-binding protein</fullName>
    </submittedName>
</protein>
<feature type="domain" description="NAD(P)-binding" evidence="1">
    <location>
        <begin position="8"/>
        <end position="189"/>
    </location>
</feature>
<dbReference type="Pfam" id="PF13460">
    <property type="entry name" value="NAD_binding_10"/>
    <property type="match status" value="1"/>
</dbReference>
<sequence length="220" mass="24413">MKNILILGANGRVAKIVEQRLLDESDAQLTLVLRKSNRLKIINNDREKVVEGDVTDSKLLTSVMAKQDVVYANLAGDMKLLAEVIVKSMDTNQLKQLIWITGSGLYHETPDPFGSWVENTVGHAAKEDTRKAAKIIEESDLQYTIIRAAVMIDDNDIDYELTQKGELFKGTLVSRSSIADLILNIIDKPSLYIRKSLGISKPGTDGDLPQIISRYGSKNN</sequence>
<reference evidence="3" key="1">
    <citation type="journal article" date="2019" name="Int. J. Syst. Evol. Microbiol.">
        <title>The Global Catalogue of Microorganisms (GCM) 10K type strain sequencing project: providing services to taxonomists for standard genome sequencing and annotation.</title>
        <authorList>
            <consortium name="The Broad Institute Genomics Platform"/>
            <consortium name="The Broad Institute Genome Sequencing Center for Infectious Disease"/>
            <person name="Wu L."/>
            <person name="Ma J."/>
        </authorList>
    </citation>
    <scope>NUCLEOTIDE SEQUENCE [LARGE SCALE GENOMIC DNA]</scope>
    <source>
        <strain evidence="3">CCM 8936</strain>
    </source>
</reference>
<evidence type="ECO:0000259" key="1">
    <source>
        <dbReference type="Pfam" id="PF13460"/>
    </source>
</evidence>
<dbReference type="Proteomes" id="UP001597251">
    <property type="component" value="Unassembled WGS sequence"/>
</dbReference>
<proteinExistence type="predicted"/>
<dbReference type="InterPro" id="IPR036291">
    <property type="entry name" value="NAD(P)-bd_dom_sf"/>
</dbReference>
<evidence type="ECO:0000313" key="3">
    <source>
        <dbReference type="Proteomes" id="UP001597251"/>
    </source>
</evidence>
<name>A0ABW4BS07_9LACO</name>
<dbReference type="SUPFAM" id="SSF51735">
    <property type="entry name" value="NAD(P)-binding Rossmann-fold domains"/>
    <property type="match status" value="1"/>
</dbReference>
<dbReference type="PANTHER" id="PTHR43355">
    <property type="entry name" value="FLAVIN REDUCTASE (NADPH)"/>
    <property type="match status" value="1"/>
</dbReference>
<organism evidence="2 3">
    <name type="scientific">Companilactobacillus keshanensis</name>
    <dbReference type="NCBI Taxonomy" id="2486003"/>
    <lineage>
        <taxon>Bacteria</taxon>
        <taxon>Bacillati</taxon>
        <taxon>Bacillota</taxon>
        <taxon>Bacilli</taxon>
        <taxon>Lactobacillales</taxon>
        <taxon>Lactobacillaceae</taxon>
        <taxon>Companilactobacillus</taxon>
    </lineage>
</organism>
<dbReference type="InterPro" id="IPR051606">
    <property type="entry name" value="Polyketide_Oxido-like"/>
</dbReference>
<dbReference type="PANTHER" id="PTHR43355:SF2">
    <property type="entry name" value="FLAVIN REDUCTASE (NADPH)"/>
    <property type="match status" value="1"/>
</dbReference>
<gene>
    <name evidence="2" type="ORF">ACFQ42_04435</name>
</gene>
<comment type="caution">
    <text evidence="2">The sequence shown here is derived from an EMBL/GenBank/DDBJ whole genome shotgun (WGS) entry which is preliminary data.</text>
</comment>
<evidence type="ECO:0000313" key="2">
    <source>
        <dbReference type="EMBL" id="MFD1417981.1"/>
    </source>
</evidence>
<accession>A0ABW4BS07</accession>
<dbReference type="RefSeq" id="WP_125678289.1">
    <property type="nucleotide sequence ID" value="NZ_JBHTOI010000030.1"/>
</dbReference>